<evidence type="ECO:0000313" key="2">
    <source>
        <dbReference type="Proteomes" id="UP000322680"/>
    </source>
</evidence>
<dbReference type="SUPFAM" id="SSF56784">
    <property type="entry name" value="HAD-like"/>
    <property type="match status" value="1"/>
</dbReference>
<reference evidence="2" key="1">
    <citation type="submission" date="2019-06" db="EMBL/GenBank/DDBJ databases">
        <title>Complete Genome Sequence of Serratia marcescens Myophage MyoSmar.</title>
        <authorList>
            <person name="Cooper S."/>
            <person name="Nguyen Q."/>
            <person name="Newkirk H."/>
            <person name="Liu M."/>
            <person name="Cahill J."/>
            <person name="Ramsey J."/>
        </authorList>
    </citation>
    <scope>NUCLEOTIDE SEQUENCE [LARGE SCALE GENOMIC DNA]</scope>
</reference>
<evidence type="ECO:0000313" key="1">
    <source>
        <dbReference type="EMBL" id="QEG09484.1"/>
    </source>
</evidence>
<dbReference type="InterPro" id="IPR023214">
    <property type="entry name" value="HAD_sf"/>
</dbReference>
<dbReference type="EMBL" id="MN062189">
    <property type="protein sequence ID" value="QEG09484.1"/>
    <property type="molecule type" value="Genomic_DNA"/>
</dbReference>
<sequence>MRNLKGCKIAVFDMDNCIIDDRHRQHLINMADPLETRYKRYHEAMADDRPFAFGAMLIKHLSERGWMIVINTARPREYENQTRYQLNHIGVRETALVAALMRDKEDFGIPSDKLKPAKLDKFIREHGIEGCEMVTFDDRPDVVESYSAYFGTDSRTNHFLLTGPTMICPVDYYSLLAAHKAFKGEELPKTENAIPADVSLKFDLSLSIYASHKAIDWLQSQFRFFNSNRKAARAWQMSDFPGAEIYNLKRAIDRVKEDELYAIKTGLGKTTPSIGFDVANGGDLTKAIDANVKFLSGLLNVPEHLLSGAKVPECTCPITYFSLTSGGSSHGLRYVSSCPIHGELLKTPETANCRCIQEPLKEKPLKQRTAADVLAEMADTFRERNAVYKDNAAKVGEVMAVLFPDGVTLNTAADHKFYHLFELLIVKLTRFTNSGLKHEDSVHDLTVYGAMLEAIGVMNHNIKTGASEDKDD</sequence>
<proteinExistence type="predicted"/>
<gene>
    <name evidence="1" type="ORF">CPT_MyoSmar_035</name>
</gene>
<accession>A0A5B9N641</accession>
<dbReference type="Proteomes" id="UP000322680">
    <property type="component" value="Segment"/>
</dbReference>
<protein>
    <submittedName>
        <fullName evidence="1">Uncharacterized protein</fullName>
    </submittedName>
</protein>
<dbReference type="Gene3D" id="3.40.50.1000">
    <property type="entry name" value="HAD superfamily/HAD-like"/>
    <property type="match status" value="1"/>
</dbReference>
<dbReference type="InterPro" id="IPR036412">
    <property type="entry name" value="HAD-like_sf"/>
</dbReference>
<keyword evidence="2" id="KW-1185">Reference proteome</keyword>
<name>A0A5B9N641_9CAUD</name>
<organism evidence="1 2">
    <name type="scientific">Serratia phage MyoSmar</name>
    <dbReference type="NCBI Taxonomy" id="2596673"/>
    <lineage>
        <taxon>Viruses</taxon>
        <taxon>Duplodnaviria</taxon>
        <taxon>Heunggongvirae</taxon>
        <taxon>Uroviricota</taxon>
        <taxon>Caudoviricetes</taxon>
        <taxon>Lindbergviridae</taxon>
        <taxon>Myosmarvirus</taxon>
        <taxon>Myosmarvirus myosmar</taxon>
    </lineage>
</organism>